<dbReference type="Proteomes" id="UP000028561">
    <property type="component" value="Segment"/>
</dbReference>
<protein>
    <recommendedName>
        <fullName evidence="3">Phage protein</fullName>
    </recommendedName>
</protein>
<evidence type="ECO:0000313" key="2">
    <source>
        <dbReference type="Proteomes" id="UP000028561"/>
    </source>
</evidence>
<reference evidence="2" key="1">
    <citation type="submission" date="2014-09" db="EMBL/GenBank/DDBJ databases">
        <title>Genomic characterization and comparison of seven Myoviridae bacteriophage infecting Bacillus thuringiensis.</title>
        <authorList>
            <person name="Sauder A.B."/>
            <person name="McKenzie Q.R."/>
            <person name="Temple L.M."/>
            <person name="Alexis B.K."/>
            <person name="Al-Atrache Z."/>
            <person name="Lewis L.O."/>
            <person name="Loesser-Casey K.E."/>
            <person name="Mitchell K.J."/>
        </authorList>
    </citation>
    <scope>NUCLEOTIDE SEQUENCE [LARGE SCALE GENOMIC DNA]</scope>
</reference>
<evidence type="ECO:0008006" key="3">
    <source>
        <dbReference type="Google" id="ProtNLM"/>
    </source>
</evidence>
<dbReference type="RefSeq" id="YP_009056053.1">
    <property type="nucleotide sequence ID" value="NC_024788.1"/>
</dbReference>
<dbReference type="GeneID" id="20283275"/>
<dbReference type="KEGG" id="vg:20283275"/>
<accession>A0A075M0K6</accession>
<sequence length="104" mass="12196">MSEILENYMDTKTNETVKAMKFTDANKNQVFNAITCTREPIFINGEPAIKLRSPIGYQIVMFNDYIVKEGEGLFYAHKGSDFTERYILLTYIEEDYKKYKEAKQ</sequence>
<dbReference type="EMBL" id="KJ489402">
    <property type="protein sequence ID" value="AIF72164.1"/>
    <property type="molecule type" value="Genomic_DNA"/>
</dbReference>
<proteinExistence type="predicted"/>
<evidence type="ECO:0000313" key="1">
    <source>
        <dbReference type="EMBL" id="AIF72164.1"/>
    </source>
</evidence>
<organism evidence="1 2">
    <name type="scientific">Bacillus phage Riley</name>
    <dbReference type="NCBI Taxonomy" id="1486662"/>
    <lineage>
        <taxon>Viruses</taxon>
        <taxon>Duplodnaviria</taxon>
        <taxon>Heunggongvirae</taxon>
        <taxon>Uroviricota</taxon>
        <taxon>Caudoviricetes</taxon>
        <taxon>Herelleviridae</taxon>
        <taxon>Bastillevirinae</taxon>
        <taxon>Bequatrovirus</taxon>
        <taxon>Bequatrovirus riley</taxon>
    </lineage>
</organism>
<reference evidence="1 2" key="2">
    <citation type="journal article" date="2016" name="Virology (Lond)">
        <title>Genomic characterization and comparison of seven Myoviridae bacteriophage infecting Bacillus thuringiensis.</title>
        <authorList>
            <person name="Sauder A.B."/>
            <person name="Quinn M.R."/>
            <person name="Brouillette A."/>
            <person name="Caruso S."/>
            <person name="Cresawn S."/>
            <person name="Erill I."/>
            <person name="Lewis L."/>
            <person name="Loesser-Casey K."/>
            <person name="Pate M."/>
            <person name="Scott C."/>
            <person name="Stockwell S."/>
            <person name="Temple L."/>
        </authorList>
    </citation>
    <scope>NUCLEOTIDE SEQUENCE [LARGE SCALE GENOMIC DNA]</scope>
</reference>
<keyword evidence="2" id="KW-1185">Reference proteome</keyword>
<name>A0A075M0K6_9CAUD</name>